<dbReference type="Proteomes" id="UP001066276">
    <property type="component" value="Chromosome 2_1"/>
</dbReference>
<evidence type="ECO:0000313" key="3">
    <source>
        <dbReference type="Proteomes" id="UP001066276"/>
    </source>
</evidence>
<dbReference type="EMBL" id="JANPWB010000003">
    <property type="protein sequence ID" value="KAJ1202007.1"/>
    <property type="molecule type" value="Genomic_DNA"/>
</dbReference>
<evidence type="ECO:0000313" key="2">
    <source>
        <dbReference type="EMBL" id="KAJ1202007.1"/>
    </source>
</evidence>
<accession>A0AAV7VPA0</accession>
<organism evidence="2 3">
    <name type="scientific">Pleurodeles waltl</name>
    <name type="common">Iberian ribbed newt</name>
    <dbReference type="NCBI Taxonomy" id="8319"/>
    <lineage>
        <taxon>Eukaryota</taxon>
        <taxon>Metazoa</taxon>
        <taxon>Chordata</taxon>
        <taxon>Craniata</taxon>
        <taxon>Vertebrata</taxon>
        <taxon>Euteleostomi</taxon>
        <taxon>Amphibia</taxon>
        <taxon>Batrachia</taxon>
        <taxon>Caudata</taxon>
        <taxon>Salamandroidea</taxon>
        <taxon>Salamandridae</taxon>
        <taxon>Pleurodelinae</taxon>
        <taxon>Pleurodeles</taxon>
    </lineage>
</organism>
<reference evidence="2" key="1">
    <citation type="journal article" date="2022" name="bioRxiv">
        <title>Sequencing and chromosome-scale assembly of the giantPleurodeles waltlgenome.</title>
        <authorList>
            <person name="Brown T."/>
            <person name="Elewa A."/>
            <person name="Iarovenko S."/>
            <person name="Subramanian E."/>
            <person name="Araus A.J."/>
            <person name="Petzold A."/>
            <person name="Susuki M."/>
            <person name="Suzuki K.-i.T."/>
            <person name="Hayashi T."/>
            <person name="Toyoda A."/>
            <person name="Oliveira C."/>
            <person name="Osipova E."/>
            <person name="Leigh N.D."/>
            <person name="Simon A."/>
            <person name="Yun M.H."/>
        </authorList>
    </citation>
    <scope>NUCLEOTIDE SEQUENCE</scope>
    <source>
        <strain evidence="2">20211129_DDA</strain>
        <tissue evidence="2">Liver</tissue>
    </source>
</reference>
<gene>
    <name evidence="2" type="ORF">NDU88_005811</name>
</gene>
<keyword evidence="3" id="KW-1185">Reference proteome</keyword>
<comment type="caution">
    <text evidence="2">The sequence shown here is derived from an EMBL/GenBank/DDBJ whole genome shotgun (WGS) entry which is preliminary data.</text>
</comment>
<name>A0AAV7VPA0_PLEWA</name>
<feature type="region of interest" description="Disordered" evidence="1">
    <location>
        <begin position="14"/>
        <end position="45"/>
    </location>
</feature>
<protein>
    <submittedName>
        <fullName evidence="2">Uncharacterized protein</fullName>
    </submittedName>
</protein>
<sequence>MHCDICRLDVPSPGDPEDACPTDQTDHRTEQEKRTHEQKRPNAPEINASLLIARQATAVAIDRLRCFDYKAYLARTHVEGIHASSLRAWLANPANRGPVIVELTHPMRHSIYSQASINGEFHKYYAALYTSKVHPTEGEIRTFLSHFPLPTVSQQEAAELGAAITIAEVRAAIASMAHNKTTGPDGIHLKVGSATVYEEARVC</sequence>
<evidence type="ECO:0000256" key="1">
    <source>
        <dbReference type="SAM" id="MobiDB-lite"/>
    </source>
</evidence>
<dbReference type="AlphaFoldDB" id="A0AAV7VPA0"/>
<feature type="compositionally biased region" description="Basic and acidic residues" evidence="1">
    <location>
        <begin position="24"/>
        <end position="42"/>
    </location>
</feature>
<proteinExistence type="predicted"/>